<feature type="region of interest" description="Disordered" evidence="16">
    <location>
        <begin position="508"/>
        <end position="574"/>
    </location>
</feature>
<comment type="similarity">
    <text evidence="2">Belongs to the WD repeat HIR1 family.</text>
</comment>
<dbReference type="FunFam" id="2.130.10.10:FF:003156">
    <property type="entry name" value="Chromatin assembly factor 1, subunit B"/>
    <property type="match status" value="1"/>
</dbReference>
<dbReference type="Pfam" id="PF15512">
    <property type="entry name" value="CAF-1_p60_C"/>
    <property type="match status" value="1"/>
</dbReference>
<dbReference type="InterPro" id="IPR029129">
    <property type="entry name" value="CAF1_p60_C"/>
</dbReference>
<evidence type="ECO:0000256" key="2">
    <source>
        <dbReference type="ARBA" id="ARBA00007306"/>
    </source>
</evidence>
<dbReference type="PROSITE" id="PS50082">
    <property type="entry name" value="WD_REPEATS_2"/>
    <property type="match status" value="3"/>
</dbReference>
<dbReference type="FunFam" id="2.130.10.10:FF:000248">
    <property type="entry name" value="Chromatin assembly factor 1 subunit B"/>
    <property type="match status" value="1"/>
</dbReference>
<feature type="region of interest" description="Disordered" evidence="16">
    <location>
        <begin position="407"/>
        <end position="486"/>
    </location>
</feature>
<comment type="subcellular location">
    <subcellularLocation>
        <location evidence="1">Nucleus</location>
    </subcellularLocation>
</comment>
<dbReference type="InterPro" id="IPR036322">
    <property type="entry name" value="WD40_repeat_dom_sf"/>
</dbReference>
<dbReference type="Proteomes" id="UP000594220">
    <property type="component" value="Unplaced"/>
</dbReference>
<feature type="repeat" description="WD" evidence="15">
    <location>
        <begin position="62"/>
        <end position="103"/>
    </location>
</feature>
<evidence type="ECO:0000256" key="3">
    <source>
        <dbReference type="ARBA" id="ARBA00022574"/>
    </source>
</evidence>
<evidence type="ECO:0000256" key="8">
    <source>
        <dbReference type="ARBA" id="ARBA00023186"/>
    </source>
</evidence>
<keyword evidence="6" id="KW-0227">DNA damage</keyword>
<evidence type="ECO:0000313" key="19">
    <source>
        <dbReference type="Ensembl" id="ENSCPRP00005022520.1"/>
    </source>
</evidence>
<feature type="domain" description="CAF1B/HIR1 beta-propeller" evidence="18">
    <location>
        <begin position="1"/>
        <end position="387"/>
    </location>
</feature>
<dbReference type="RefSeq" id="XP_019384456.1">
    <property type="nucleotide sequence ID" value="XM_019528911.1"/>
</dbReference>
<keyword evidence="3 15" id="KW-0853">WD repeat</keyword>
<evidence type="ECO:0000256" key="1">
    <source>
        <dbReference type="ARBA" id="ARBA00004123"/>
    </source>
</evidence>
<evidence type="ECO:0000256" key="14">
    <source>
        <dbReference type="ARBA" id="ARBA00082781"/>
    </source>
</evidence>
<feature type="compositionally biased region" description="Polar residues" evidence="16">
    <location>
        <begin position="449"/>
        <end position="458"/>
    </location>
</feature>
<feature type="repeat" description="WD" evidence="15">
    <location>
        <begin position="125"/>
        <end position="166"/>
    </location>
</feature>
<dbReference type="KEGG" id="cpoo:109305809"/>
<dbReference type="AlphaFoldDB" id="A0A7M4FE51"/>
<evidence type="ECO:0000256" key="11">
    <source>
        <dbReference type="ARBA" id="ARBA00023306"/>
    </source>
</evidence>
<evidence type="ECO:0000256" key="12">
    <source>
        <dbReference type="ARBA" id="ARBA00055488"/>
    </source>
</evidence>
<dbReference type="PANTHER" id="PTHR15271:SF4">
    <property type="entry name" value="CHROMATIN ASSEMBLY FACTOR 1 SUBUNIT B"/>
    <property type="match status" value="1"/>
</dbReference>
<dbReference type="InterPro" id="IPR055410">
    <property type="entry name" value="Beta-prop_CAF1B_HIR1"/>
</dbReference>
<dbReference type="GO" id="GO:0005654">
    <property type="term" value="C:nucleoplasm"/>
    <property type="evidence" value="ECO:0007669"/>
    <property type="project" value="Ensembl"/>
</dbReference>
<dbReference type="FunFam" id="2.130.10.10:FF:001887">
    <property type="entry name" value="Chromatin assembly factor 1, subunit B"/>
    <property type="match status" value="1"/>
</dbReference>
<sequence>MKVITCEIAWHNKEPVYSLDFQHGADGKINRLASAGVDTAVRIWKVEKGPDGKAIVEFLSNLARHTKAVNVVRFSPSGEILASGGDDAVILLWKLNDNKEPEPIVFQDEDEAQLNKENWTVIKTLRGHLEDVYDICWTTDGNFMASASVDNTAIMWDVNKGQKVSILNEHKSYVQGITWDPLGQYIATLSCDRVMRVYNTQTRRVAFNVTKMPSGAGAEGEMRSFRMFHDDSMKSFFRRLSFTPDGSLLLTPAGCVESGENVTNTTYVFSRNNLKRPVAHLPCPGKATLAVRCCPIYFELRTALPKDEVSQKSVPSLINFPYRLVFAVASEDSVLLYDTQQSFPFGYVSNVHYHTLSDISWSSDGSFLAISSTDGYCSFVTFEKGELGVPLKEKPVITVKTPTVAEKKVKKSQSHKVVSPGSRPADGTPPSRIEDLSTPTLQPKIPTAVATSKDSPSTPVGIKNIPALPEERKPIQAASQSAKVNQPRRITLNTLEAWSKTPRRINLIPVRTDAPNSTATNLAPTPSSSGVVQHEPPSPPDDPVHNPPASKRPRTEETPVCVPIEDQTTCTSNN</sequence>
<evidence type="ECO:0000256" key="16">
    <source>
        <dbReference type="SAM" id="MobiDB-lite"/>
    </source>
</evidence>
<dbReference type="Ensembl" id="ENSCPRT00005026330.1">
    <property type="protein sequence ID" value="ENSCPRP00005022520.1"/>
    <property type="gene ID" value="ENSCPRG00005015702.1"/>
</dbReference>
<dbReference type="SMART" id="SM00320">
    <property type="entry name" value="WD40"/>
    <property type="match status" value="5"/>
</dbReference>
<dbReference type="OMA" id="QIYWHES"/>
<feature type="domain" description="Chromatin assembly factor 1 subunit B C-terminal" evidence="17">
    <location>
        <begin position="419"/>
        <end position="557"/>
    </location>
</feature>
<dbReference type="InterPro" id="IPR001632">
    <property type="entry name" value="WD40_G-protein_beta-like"/>
</dbReference>
<dbReference type="PANTHER" id="PTHR15271">
    <property type="entry name" value="CHROMATIN ASSEMBLY FACTOR 1 SUBUNIT B"/>
    <property type="match status" value="1"/>
</dbReference>
<keyword evidence="8" id="KW-0143">Chaperone</keyword>
<dbReference type="InterPro" id="IPR001680">
    <property type="entry name" value="WD40_rpt"/>
</dbReference>
<keyword evidence="11" id="KW-0131">Cell cycle</keyword>
<dbReference type="PROSITE" id="PS50294">
    <property type="entry name" value="WD_REPEATS_REGION"/>
    <property type="match status" value="2"/>
</dbReference>
<dbReference type="GO" id="GO:0006334">
    <property type="term" value="P:nucleosome assembly"/>
    <property type="evidence" value="ECO:0007669"/>
    <property type="project" value="Ensembl"/>
</dbReference>
<keyword evidence="10" id="KW-0539">Nucleus</keyword>
<dbReference type="GO" id="GO:0000785">
    <property type="term" value="C:chromatin"/>
    <property type="evidence" value="ECO:0007669"/>
    <property type="project" value="Ensembl"/>
</dbReference>
<evidence type="ECO:0000259" key="18">
    <source>
        <dbReference type="Pfam" id="PF24105"/>
    </source>
</evidence>
<keyword evidence="5" id="KW-0677">Repeat</keyword>
<evidence type="ECO:0000256" key="15">
    <source>
        <dbReference type="PROSITE-ProRule" id="PRU00221"/>
    </source>
</evidence>
<dbReference type="GO" id="GO:0006260">
    <property type="term" value="P:DNA replication"/>
    <property type="evidence" value="ECO:0007669"/>
    <property type="project" value="UniProtKB-KW"/>
</dbReference>
<reference evidence="19" key="2">
    <citation type="submission" date="2025-09" db="UniProtKB">
        <authorList>
            <consortium name="Ensembl"/>
        </authorList>
    </citation>
    <scope>IDENTIFICATION</scope>
</reference>
<dbReference type="GeneTree" id="ENSGT00550000074968"/>
<proteinExistence type="inferred from homology"/>
<accession>A0A7M4FE51</accession>
<evidence type="ECO:0000259" key="17">
    <source>
        <dbReference type="Pfam" id="PF15512"/>
    </source>
</evidence>
<dbReference type="PRINTS" id="PR00319">
    <property type="entry name" value="GPROTEINB"/>
</dbReference>
<protein>
    <recommendedName>
        <fullName evidence="13">Chromatin assembly factor 1 subunit B</fullName>
    </recommendedName>
    <alternativeName>
        <fullName evidence="14">Chromatin assembly factor I p60 subunit</fullName>
    </alternativeName>
</protein>
<keyword evidence="20" id="KW-1185">Reference proteome</keyword>
<evidence type="ECO:0000313" key="20">
    <source>
        <dbReference type="Proteomes" id="UP000594220"/>
    </source>
</evidence>
<dbReference type="GO" id="GO:0006281">
    <property type="term" value="P:DNA repair"/>
    <property type="evidence" value="ECO:0007669"/>
    <property type="project" value="UniProtKB-KW"/>
</dbReference>
<dbReference type="GO" id="GO:0033186">
    <property type="term" value="C:CAF-1 complex"/>
    <property type="evidence" value="ECO:0007669"/>
    <property type="project" value="Ensembl"/>
</dbReference>
<dbReference type="OrthoDB" id="71227at2759"/>
<dbReference type="SUPFAM" id="SSF50978">
    <property type="entry name" value="WD40 repeat-like"/>
    <property type="match status" value="1"/>
</dbReference>
<reference evidence="19" key="1">
    <citation type="submission" date="2025-08" db="UniProtKB">
        <authorList>
            <consortium name="Ensembl"/>
        </authorList>
    </citation>
    <scope>IDENTIFICATION</scope>
</reference>
<evidence type="ECO:0000256" key="13">
    <source>
        <dbReference type="ARBA" id="ARBA00070759"/>
    </source>
</evidence>
<dbReference type="GeneID" id="109305809"/>
<evidence type="ECO:0000256" key="5">
    <source>
        <dbReference type="ARBA" id="ARBA00022737"/>
    </source>
</evidence>
<feature type="compositionally biased region" description="Polar residues" evidence="16">
    <location>
        <begin position="514"/>
        <end position="531"/>
    </location>
</feature>
<dbReference type="CTD" id="8208"/>
<organism evidence="19 20">
    <name type="scientific">Crocodylus porosus</name>
    <name type="common">Saltwater crocodile</name>
    <name type="synonym">Estuarine crocodile</name>
    <dbReference type="NCBI Taxonomy" id="8502"/>
    <lineage>
        <taxon>Eukaryota</taxon>
        <taxon>Metazoa</taxon>
        <taxon>Chordata</taxon>
        <taxon>Craniata</taxon>
        <taxon>Vertebrata</taxon>
        <taxon>Euteleostomi</taxon>
        <taxon>Archelosauria</taxon>
        <taxon>Archosauria</taxon>
        <taxon>Crocodylia</taxon>
        <taxon>Longirostres</taxon>
        <taxon>Crocodylidae</taxon>
        <taxon>Crocodylus</taxon>
    </lineage>
</organism>
<feature type="repeat" description="WD" evidence="15">
    <location>
        <begin position="167"/>
        <end position="208"/>
    </location>
</feature>
<dbReference type="Gene3D" id="2.130.10.10">
    <property type="entry name" value="YVTN repeat-like/Quinoprotein amine dehydrogenase"/>
    <property type="match status" value="2"/>
</dbReference>
<keyword evidence="4" id="KW-0235">DNA replication</keyword>
<dbReference type="PROSITE" id="PS00678">
    <property type="entry name" value="WD_REPEATS_1"/>
    <property type="match status" value="1"/>
</dbReference>
<dbReference type="InterPro" id="IPR019775">
    <property type="entry name" value="WD40_repeat_CS"/>
</dbReference>
<keyword evidence="9" id="KW-0234">DNA repair</keyword>
<name>A0A7M4FE51_CROPO</name>
<dbReference type="Pfam" id="PF24105">
    <property type="entry name" value="Beta-prop_CAF1B_HIR1"/>
    <property type="match status" value="1"/>
</dbReference>
<gene>
    <name evidence="19" type="primary">CHAF1B</name>
</gene>
<comment type="function">
    <text evidence="12">Acts as a component of the histone chaperone complex chromatin assembly factor 1 (CAF-1), which assembles histone octamers onto DNA during replication and repair. CAF-1 performs the first step of the nucleosome assembly process, bringing newly synthesized histones H3 and H4 to replicating DNA; histones H2A/H2B can bind to this chromatin precursor subsequent to DNA replication to complete the histone octamer.</text>
</comment>
<keyword evidence="7" id="KW-0156">Chromatin regulator</keyword>
<evidence type="ECO:0000256" key="4">
    <source>
        <dbReference type="ARBA" id="ARBA00022705"/>
    </source>
</evidence>
<dbReference type="InterPro" id="IPR045145">
    <property type="entry name" value="PTHR15271"/>
</dbReference>
<evidence type="ECO:0000256" key="7">
    <source>
        <dbReference type="ARBA" id="ARBA00022853"/>
    </source>
</evidence>
<dbReference type="InterPro" id="IPR015943">
    <property type="entry name" value="WD40/YVTN_repeat-like_dom_sf"/>
</dbReference>
<dbReference type="GO" id="GO:0006335">
    <property type="term" value="P:DNA replication-dependent chromatin assembly"/>
    <property type="evidence" value="ECO:0007669"/>
    <property type="project" value="Ensembl"/>
</dbReference>
<evidence type="ECO:0000256" key="10">
    <source>
        <dbReference type="ARBA" id="ARBA00023242"/>
    </source>
</evidence>
<evidence type="ECO:0000256" key="9">
    <source>
        <dbReference type="ARBA" id="ARBA00023204"/>
    </source>
</evidence>
<evidence type="ECO:0000256" key="6">
    <source>
        <dbReference type="ARBA" id="ARBA00022763"/>
    </source>
</evidence>